<evidence type="ECO:0000313" key="12">
    <source>
        <dbReference type="Proteomes" id="UP000759443"/>
    </source>
</evidence>
<evidence type="ECO:0000256" key="6">
    <source>
        <dbReference type="ARBA" id="ARBA00022692"/>
    </source>
</evidence>
<evidence type="ECO:0000256" key="1">
    <source>
        <dbReference type="ARBA" id="ARBA00004429"/>
    </source>
</evidence>
<dbReference type="RefSeq" id="WP_209945206.1">
    <property type="nucleotide sequence ID" value="NZ_JAGGJU010000006.1"/>
</dbReference>
<sequence length="267" mass="28692">MDDVPASGASLWQNIVGWIDPLCGHLGIFNWFGSEAILSCGDKGWGDDIATGIVVTITLALATMPVGLLLGFLLALGMRSQEKSLRLAAGIYTTIFRGLPELLTLFIVYYGAQILIQAALAAMGVDTRVEINAFVSGMIALGVVSSSYCAEVIFAAFQAIPRGQFEGGHALGLHRGQIMSLVVLPQLVRIALPGITNLWMILLKDTSYVSIIGLADVLRQTGVAVRVTKQAFLFYSIACLIYLVLAIISSVGIGFIDRWARRSEVSR</sequence>
<evidence type="ECO:0000259" key="10">
    <source>
        <dbReference type="PROSITE" id="PS50928"/>
    </source>
</evidence>
<evidence type="ECO:0000313" key="11">
    <source>
        <dbReference type="EMBL" id="MBP1850945.1"/>
    </source>
</evidence>
<comment type="similarity">
    <text evidence="2">Belongs to the binding-protein-dependent transport system permease family. HisMQ subfamily.</text>
</comment>
<accession>A0ABS4DZ29</accession>
<protein>
    <submittedName>
        <fullName evidence="11">Polar amino acid transport system permease protein</fullName>
    </submittedName>
</protein>
<feature type="transmembrane region" description="Helical" evidence="9">
    <location>
        <begin position="232"/>
        <end position="256"/>
    </location>
</feature>
<feature type="transmembrane region" description="Helical" evidence="9">
    <location>
        <begin position="131"/>
        <end position="157"/>
    </location>
</feature>
<feature type="transmembrane region" description="Helical" evidence="9">
    <location>
        <begin position="178"/>
        <end position="202"/>
    </location>
</feature>
<dbReference type="Proteomes" id="UP000759443">
    <property type="component" value="Unassembled WGS sequence"/>
</dbReference>
<dbReference type="PANTHER" id="PTHR30133:SF2">
    <property type="entry name" value="ARGININE ABC TRANSPORTER PERMEASE PROTEIN ARTQ"/>
    <property type="match status" value="1"/>
</dbReference>
<evidence type="ECO:0000256" key="4">
    <source>
        <dbReference type="ARBA" id="ARBA00022475"/>
    </source>
</evidence>
<dbReference type="Pfam" id="PF00528">
    <property type="entry name" value="BPD_transp_1"/>
    <property type="match status" value="1"/>
</dbReference>
<dbReference type="NCBIfam" id="TIGR01726">
    <property type="entry name" value="HEQRo_perm_3TM"/>
    <property type="match status" value="1"/>
</dbReference>
<keyword evidence="4" id="KW-1003">Cell membrane</keyword>
<organism evidence="11 12">
    <name type="scientific">Rhizobium halophytocola</name>
    <dbReference type="NCBI Taxonomy" id="735519"/>
    <lineage>
        <taxon>Bacteria</taxon>
        <taxon>Pseudomonadati</taxon>
        <taxon>Pseudomonadota</taxon>
        <taxon>Alphaproteobacteria</taxon>
        <taxon>Hyphomicrobiales</taxon>
        <taxon>Rhizobiaceae</taxon>
        <taxon>Rhizobium/Agrobacterium group</taxon>
        <taxon>Rhizobium</taxon>
    </lineage>
</organism>
<keyword evidence="3 9" id="KW-0813">Transport</keyword>
<evidence type="ECO:0000256" key="8">
    <source>
        <dbReference type="ARBA" id="ARBA00023136"/>
    </source>
</evidence>
<reference evidence="11 12" key="1">
    <citation type="submission" date="2021-03" db="EMBL/GenBank/DDBJ databases">
        <title>Genomic Encyclopedia of Type Strains, Phase IV (KMG-IV): sequencing the most valuable type-strain genomes for metagenomic binning, comparative biology and taxonomic classification.</title>
        <authorList>
            <person name="Goeker M."/>
        </authorList>
    </citation>
    <scope>NUCLEOTIDE SEQUENCE [LARGE SCALE GENOMIC DNA]</scope>
    <source>
        <strain evidence="11 12">DSM 21600</strain>
    </source>
</reference>
<dbReference type="EMBL" id="JAGGJU010000006">
    <property type="protein sequence ID" value="MBP1850945.1"/>
    <property type="molecule type" value="Genomic_DNA"/>
</dbReference>
<evidence type="ECO:0000256" key="3">
    <source>
        <dbReference type="ARBA" id="ARBA00022448"/>
    </source>
</evidence>
<dbReference type="Gene3D" id="1.10.3720.10">
    <property type="entry name" value="MetI-like"/>
    <property type="match status" value="1"/>
</dbReference>
<dbReference type="InterPro" id="IPR000515">
    <property type="entry name" value="MetI-like"/>
</dbReference>
<dbReference type="PROSITE" id="PS50928">
    <property type="entry name" value="ABC_TM1"/>
    <property type="match status" value="1"/>
</dbReference>
<dbReference type="SUPFAM" id="SSF161098">
    <property type="entry name" value="MetI-like"/>
    <property type="match status" value="1"/>
</dbReference>
<dbReference type="InterPro" id="IPR051613">
    <property type="entry name" value="ABC_transp_permease_HisMQ"/>
</dbReference>
<gene>
    <name evidence="11" type="ORF">J2Z17_002388</name>
</gene>
<proteinExistence type="inferred from homology"/>
<keyword evidence="7 9" id="KW-1133">Transmembrane helix</keyword>
<dbReference type="PANTHER" id="PTHR30133">
    <property type="entry name" value="CATIONIC AMINO ACID TRANSPORTER, MEMBRANE COMPONENT"/>
    <property type="match status" value="1"/>
</dbReference>
<dbReference type="InterPro" id="IPR010065">
    <property type="entry name" value="AA_ABC_transptr_permease_3TM"/>
</dbReference>
<feature type="transmembrane region" description="Helical" evidence="9">
    <location>
        <begin position="49"/>
        <end position="76"/>
    </location>
</feature>
<evidence type="ECO:0000256" key="7">
    <source>
        <dbReference type="ARBA" id="ARBA00022989"/>
    </source>
</evidence>
<evidence type="ECO:0000256" key="9">
    <source>
        <dbReference type="RuleBase" id="RU363032"/>
    </source>
</evidence>
<feature type="domain" description="ABC transmembrane type-1" evidence="10">
    <location>
        <begin position="53"/>
        <end position="253"/>
    </location>
</feature>
<dbReference type="CDD" id="cd06261">
    <property type="entry name" value="TM_PBP2"/>
    <property type="match status" value="1"/>
</dbReference>
<comment type="subcellular location">
    <subcellularLocation>
        <location evidence="1">Cell inner membrane</location>
        <topology evidence="1">Multi-pass membrane protein</topology>
    </subcellularLocation>
    <subcellularLocation>
        <location evidence="9">Cell membrane</location>
        <topology evidence="9">Multi-pass membrane protein</topology>
    </subcellularLocation>
</comment>
<keyword evidence="6 9" id="KW-0812">Transmembrane</keyword>
<feature type="transmembrane region" description="Helical" evidence="9">
    <location>
        <begin position="102"/>
        <end position="125"/>
    </location>
</feature>
<evidence type="ECO:0000256" key="2">
    <source>
        <dbReference type="ARBA" id="ARBA00010072"/>
    </source>
</evidence>
<keyword evidence="5" id="KW-0997">Cell inner membrane</keyword>
<evidence type="ECO:0000256" key="5">
    <source>
        <dbReference type="ARBA" id="ARBA00022519"/>
    </source>
</evidence>
<dbReference type="InterPro" id="IPR035906">
    <property type="entry name" value="MetI-like_sf"/>
</dbReference>
<keyword evidence="12" id="KW-1185">Reference proteome</keyword>
<comment type="caution">
    <text evidence="11">The sequence shown here is derived from an EMBL/GenBank/DDBJ whole genome shotgun (WGS) entry which is preliminary data.</text>
</comment>
<keyword evidence="8 9" id="KW-0472">Membrane</keyword>
<name>A0ABS4DZ29_9HYPH</name>